<reference evidence="1 2" key="1">
    <citation type="submission" date="2017-01" db="EMBL/GenBank/DDBJ databases">
        <title>First insights into the biology of 'candidatus Vampirococcus archaeovorus'.</title>
        <authorList>
            <person name="Kizina J."/>
            <person name="Jordan S."/>
            <person name="Stueber K."/>
            <person name="Reinhardt R."/>
            <person name="Harder J."/>
        </authorList>
    </citation>
    <scope>NUCLEOTIDE SEQUENCE [LARGE SCALE GENOMIC DNA]</scope>
    <source>
        <strain evidence="1 2">LiM</strain>
    </source>
</reference>
<dbReference type="KEGG" id="vai:BU251_08105"/>
<proteinExistence type="predicted"/>
<dbReference type="NCBIfam" id="NF047558">
    <property type="entry name" value="TPR_END_plus"/>
    <property type="match status" value="1"/>
</dbReference>
<dbReference type="AlphaFoldDB" id="A0A410P6W2"/>
<dbReference type="Gene3D" id="1.25.40.10">
    <property type="entry name" value="Tetratricopeptide repeat domain"/>
    <property type="match status" value="1"/>
</dbReference>
<gene>
    <name evidence="1" type="ORF">BU251_08105</name>
</gene>
<dbReference type="Proteomes" id="UP000287243">
    <property type="component" value="Chromosome"/>
</dbReference>
<dbReference type="InterPro" id="IPR011990">
    <property type="entry name" value="TPR-like_helical_dom_sf"/>
</dbReference>
<evidence type="ECO:0000313" key="2">
    <source>
        <dbReference type="Proteomes" id="UP000287243"/>
    </source>
</evidence>
<sequence length="136" mass="15829">MAKKPPKEDLDFQIVFFEGILRRRPDYVDALIVLGEIYTKKGLYRKGLRVDKKLSRLRPDNPIVYYNLACSFSLLGDLSKSFEAIERAIALGYEDIAFMCKDPDLSNLRQDERFEELVEKAKRLKRPEDVPDVSTR</sequence>
<organism evidence="1 2">
    <name type="scientific">Velamenicoccus archaeovorus</name>
    <dbReference type="NCBI Taxonomy" id="1930593"/>
    <lineage>
        <taxon>Bacteria</taxon>
        <taxon>Pseudomonadati</taxon>
        <taxon>Candidatus Omnitrophota</taxon>
        <taxon>Candidatus Velamenicoccus</taxon>
    </lineage>
</organism>
<dbReference type="SMART" id="SM00028">
    <property type="entry name" value="TPR"/>
    <property type="match status" value="2"/>
</dbReference>
<dbReference type="RefSeq" id="WP_128700651.1">
    <property type="nucleotide sequence ID" value="NZ_CP019384.1"/>
</dbReference>
<dbReference type="InterPro" id="IPR019734">
    <property type="entry name" value="TPR_rpt"/>
</dbReference>
<dbReference type="OrthoDB" id="9799590at2"/>
<dbReference type="EMBL" id="CP019384">
    <property type="protein sequence ID" value="QAT17684.1"/>
    <property type="molecule type" value="Genomic_DNA"/>
</dbReference>
<accession>A0A410P6W2</accession>
<keyword evidence="2" id="KW-1185">Reference proteome</keyword>
<name>A0A410P6W2_VELA1</name>
<dbReference type="SUPFAM" id="SSF48452">
    <property type="entry name" value="TPR-like"/>
    <property type="match status" value="1"/>
</dbReference>
<evidence type="ECO:0000313" key="1">
    <source>
        <dbReference type="EMBL" id="QAT17684.1"/>
    </source>
</evidence>
<protein>
    <submittedName>
        <fullName evidence="1">Uncharacterized protein</fullName>
    </submittedName>
</protein>